<keyword evidence="3 5" id="KW-0067">ATP-binding</keyword>
<evidence type="ECO:0000313" key="5">
    <source>
        <dbReference type="EMBL" id="TQR41147.1"/>
    </source>
</evidence>
<feature type="domain" description="ABC transporter" evidence="4">
    <location>
        <begin position="8"/>
        <end position="236"/>
    </location>
</feature>
<evidence type="ECO:0000256" key="2">
    <source>
        <dbReference type="ARBA" id="ARBA00022741"/>
    </source>
</evidence>
<keyword evidence="1" id="KW-0813">Transport</keyword>
<keyword evidence="6" id="KW-1185">Reference proteome</keyword>
<sequence length="246" mass="28441">MNWGRYMITIENLNYRHKNCNKSNLENVTVDFKPGIVNVIIGKNGSGKTTLFDLITNVITRPEEIKGVPNHSEIIYQLQGLSFPSTLKGKDLFRFFLYTDHNNHIKVTNTPYTDKYMESSEIELMEKVWDTQFGQLSIGERRYLSILAVTLMQRKLYVFDEPTSGVDPEARLQILKRIERLTLGTSSTVILSTHTLHEFRNIHCKIHLLHKGSIRFQGTYEQFTEKGENGDPDSAFYQNLLLHQAE</sequence>
<dbReference type="SUPFAM" id="SSF52540">
    <property type="entry name" value="P-loop containing nucleoside triphosphate hydrolases"/>
    <property type="match status" value="1"/>
</dbReference>
<evidence type="ECO:0000256" key="1">
    <source>
        <dbReference type="ARBA" id="ARBA00022448"/>
    </source>
</evidence>
<gene>
    <name evidence="5" type="ORF">C7Y44_26240</name>
</gene>
<protein>
    <submittedName>
        <fullName evidence="5">ATP-binding cassette domain-containing protein</fullName>
    </submittedName>
</protein>
<evidence type="ECO:0000259" key="4">
    <source>
        <dbReference type="PROSITE" id="PS50893"/>
    </source>
</evidence>
<keyword evidence="2" id="KW-0547">Nucleotide-binding</keyword>
<name>A0ABY3AIJ0_PAEPP</name>
<dbReference type="GO" id="GO:0005524">
    <property type="term" value="F:ATP binding"/>
    <property type="evidence" value="ECO:0007669"/>
    <property type="project" value="UniProtKB-KW"/>
</dbReference>
<dbReference type="InterPro" id="IPR051782">
    <property type="entry name" value="ABC_Transporter_VariousFunc"/>
</dbReference>
<dbReference type="PANTHER" id="PTHR42939:SF1">
    <property type="entry name" value="ABC TRANSPORTER ATP-BINDING PROTEIN ALBC-RELATED"/>
    <property type="match status" value="1"/>
</dbReference>
<dbReference type="PANTHER" id="PTHR42939">
    <property type="entry name" value="ABC TRANSPORTER ATP-BINDING PROTEIN ALBC-RELATED"/>
    <property type="match status" value="1"/>
</dbReference>
<reference evidence="5 6" key="1">
    <citation type="submission" date="2018-03" db="EMBL/GenBank/DDBJ databases">
        <title>Aerobic endospore-forming bacteria genome sequencing and assembly.</title>
        <authorList>
            <person name="Cavalcante D.A."/>
            <person name="Driks A."/>
            <person name="Putonti C."/>
            <person name="De-Souza M.T."/>
        </authorList>
    </citation>
    <scope>NUCLEOTIDE SEQUENCE [LARGE SCALE GENOMIC DNA]</scope>
    <source>
        <strain evidence="5 6">SDF0028</strain>
    </source>
</reference>
<dbReference type="Pfam" id="PF00005">
    <property type="entry name" value="ABC_tran"/>
    <property type="match status" value="1"/>
</dbReference>
<organism evidence="5 6">
    <name type="scientific">Paenibacillus popilliae</name>
    <name type="common">Bacillus popilliae</name>
    <dbReference type="NCBI Taxonomy" id="78057"/>
    <lineage>
        <taxon>Bacteria</taxon>
        <taxon>Bacillati</taxon>
        <taxon>Bacillota</taxon>
        <taxon>Bacilli</taxon>
        <taxon>Bacillales</taxon>
        <taxon>Paenibacillaceae</taxon>
        <taxon>Paenibacillus</taxon>
    </lineage>
</organism>
<dbReference type="InterPro" id="IPR003439">
    <property type="entry name" value="ABC_transporter-like_ATP-bd"/>
</dbReference>
<dbReference type="EMBL" id="SADY01000011">
    <property type="protein sequence ID" value="TQR41147.1"/>
    <property type="molecule type" value="Genomic_DNA"/>
</dbReference>
<dbReference type="PROSITE" id="PS50893">
    <property type="entry name" value="ABC_TRANSPORTER_2"/>
    <property type="match status" value="1"/>
</dbReference>
<dbReference type="InterPro" id="IPR027417">
    <property type="entry name" value="P-loop_NTPase"/>
</dbReference>
<evidence type="ECO:0000313" key="6">
    <source>
        <dbReference type="Proteomes" id="UP000316208"/>
    </source>
</evidence>
<dbReference type="Proteomes" id="UP000316208">
    <property type="component" value="Unassembled WGS sequence"/>
</dbReference>
<dbReference type="Gene3D" id="3.40.50.300">
    <property type="entry name" value="P-loop containing nucleotide triphosphate hydrolases"/>
    <property type="match status" value="1"/>
</dbReference>
<proteinExistence type="predicted"/>
<comment type="caution">
    <text evidence="5">The sequence shown here is derived from an EMBL/GenBank/DDBJ whole genome shotgun (WGS) entry which is preliminary data.</text>
</comment>
<accession>A0ABY3AIJ0</accession>
<evidence type="ECO:0000256" key="3">
    <source>
        <dbReference type="ARBA" id="ARBA00022840"/>
    </source>
</evidence>